<comment type="catalytic activity">
    <reaction evidence="11">
        <text>UDP-N-acetyl-alpha-D-muramoyl-L-alanyl-D-glutamate + meso-2,6-diaminopimelate + ATP = UDP-N-acetyl-alpha-D-muramoyl-L-alanyl-gamma-D-glutamyl-meso-2,6-diaminopimelate + ADP + phosphate + H(+)</text>
        <dbReference type="Rhea" id="RHEA:23676"/>
        <dbReference type="ChEBI" id="CHEBI:15378"/>
        <dbReference type="ChEBI" id="CHEBI:30616"/>
        <dbReference type="ChEBI" id="CHEBI:43474"/>
        <dbReference type="ChEBI" id="CHEBI:57791"/>
        <dbReference type="ChEBI" id="CHEBI:83900"/>
        <dbReference type="ChEBI" id="CHEBI:83905"/>
        <dbReference type="ChEBI" id="CHEBI:456216"/>
        <dbReference type="EC" id="6.3.2.13"/>
    </reaction>
</comment>
<feature type="binding site" evidence="11">
    <location>
        <begin position="409"/>
        <end position="412"/>
    </location>
    <ligand>
        <name>meso-2,6-diaminopimelate</name>
        <dbReference type="ChEBI" id="CHEBI:57791"/>
    </ligand>
</feature>
<evidence type="ECO:0000313" key="16">
    <source>
        <dbReference type="EMBL" id="QDU46941.1"/>
    </source>
</evidence>
<dbReference type="SUPFAM" id="SSF63418">
    <property type="entry name" value="MurE/MurF N-terminal domain"/>
    <property type="match status" value="1"/>
</dbReference>
<keyword evidence="10 11" id="KW-0961">Cell wall biogenesis/degradation</keyword>
<dbReference type="GO" id="GO:0005524">
    <property type="term" value="F:ATP binding"/>
    <property type="evidence" value="ECO:0007669"/>
    <property type="project" value="UniProtKB-UniRule"/>
</dbReference>
<dbReference type="InterPro" id="IPR000713">
    <property type="entry name" value="Mur_ligase_N"/>
</dbReference>
<dbReference type="Gene3D" id="3.90.190.20">
    <property type="entry name" value="Mur ligase, C-terminal domain"/>
    <property type="match status" value="1"/>
</dbReference>
<evidence type="ECO:0000256" key="8">
    <source>
        <dbReference type="ARBA" id="ARBA00022984"/>
    </source>
</evidence>
<dbReference type="PANTHER" id="PTHR23135:SF4">
    <property type="entry name" value="UDP-N-ACETYLMURAMOYL-L-ALANYL-D-GLUTAMATE--2,6-DIAMINOPIMELATE LIGASE MURE HOMOLOG, CHLOROPLASTIC"/>
    <property type="match status" value="1"/>
</dbReference>
<dbReference type="Proteomes" id="UP000319383">
    <property type="component" value="Chromosome"/>
</dbReference>
<accession>A0A517ZWT5</accession>
<dbReference type="InterPro" id="IPR035911">
    <property type="entry name" value="MurE/MurF_N"/>
</dbReference>
<evidence type="ECO:0000256" key="2">
    <source>
        <dbReference type="ARBA" id="ARBA00022490"/>
    </source>
</evidence>
<dbReference type="InterPro" id="IPR005761">
    <property type="entry name" value="UDP-N-AcMur-Glu-dNH2Pim_ligase"/>
</dbReference>
<dbReference type="SUPFAM" id="SSF53623">
    <property type="entry name" value="MurD-like peptide ligases, catalytic domain"/>
    <property type="match status" value="1"/>
</dbReference>
<dbReference type="GO" id="GO:0008360">
    <property type="term" value="P:regulation of cell shape"/>
    <property type="evidence" value="ECO:0007669"/>
    <property type="project" value="UniProtKB-KW"/>
</dbReference>
<organism evidence="16 17">
    <name type="scientific">Symmachiella dynata</name>
    <dbReference type="NCBI Taxonomy" id="2527995"/>
    <lineage>
        <taxon>Bacteria</taxon>
        <taxon>Pseudomonadati</taxon>
        <taxon>Planctomycetota</taxon>
        <taxon>Planctomycetia</taxon>
        <taxon>Planctomycetales</taxon>
        <taxon>Planctomycetaceae</taxon>
        <taxon>Symmachiella</taxon>
    </lineage>
</organism>
<dbReference type="SUPFAM" id="SSF53244">
    <property type="entry name" value="MurD-like peptide ligases, peptide-binding domain"/>
    <property type="match status" value="1"/>
</dbReference>
<feature type="short sequence motif" description="Meso-diaminopimelate recognition motif" evidence="11">
    <location>
        <begin position="409"/>
        <end position="412"/>
    </location>
</feature>
<feature type="binding site" evidence="11">
    <location>
        <position position="386"/>
    </location>
    <ligand>
        <name>meso-2,6-diaminopimelate</name>
        <dbReference type="ChEBI" id="CHEBI:57791"/>
    </ligand>
</feature>
<evidence type="ECO:0000256" key="12">
    <source>
        <dbReference type="RuleBase" id="RU004135"/>
    </source>
</evidence>
<dbReference type="KEGG" id="sdyn:Mal52_54690"/>
<dbReference type="InterPro" id="IPR036615">
    <property type="entry name" value="Mur_ligase_C_dom_sf"/>
</dbReference>
<keyword evidence="3 11" id="KW-0436">Ligase</keyword>
<feature type="binding site" evidence="11">
    <location>
        <position position="192"/>
    </location>
    <ligand>
        <name>UDP-N-acetyl-alpha-D-muramoyl-L-alanyl-D-glutamate</name>
        <dbReference type="ChEBI" id="CHEBI:83900"/>
    </ligand>
</feature>
<dbReference type="GO" id="GO:0071555">
    <property type="term" value="P:cell wall organization"/>
    <property type="evidence" value="ECO:0007669"/>
    <property type="project" value="UniProtKB-KW"/>
</dbReference>
<dbReference type="GO" id="GO:0000287">
    <property type="term" value="F:magnesium ion binding"/>
    <property type="evidence" value="ECO:0007669"/>
    <property type="project" value="UniProtKB-UniRule"/>
</dbReference>
<dbReference type="Gene3D" id="3.40.1390.10">
    <property type="entry name" value="MurE/MurF, N-terminal domain"/>
    <property type="match status" value="1"/>
</dbReference>
<comment type="similarity">
    <text evidence="1 11">Belongs to the MurCDEF family. MurE subfamily.</text>
</comment>
<evidence type="ECO:0000256" key="9">
    <source>
        <dbReference type="ARBA" id="ARBA00023306"/>
    </source>
</evidence>
<dbReference type="NCBIfam" id="NF001126">
    <property type="entry name" value="PRK00139.1-4"/>
    <property type="match status" value="1"/>
</dbReference>
<dbReference type="Gene3D" id="3.40.1190.10">
    <property type="entry name" value="Mur-like, catalytic domain"/>
    <property type="match status" value="1"/>
</dbReference>
<proteinExistence type="inferred from homology"/>
<feature type="binding site" evidence="11">
    <location>
        <position position="186"/>
    </location>
    <ligand>
        <name>UDP-N-acetyl-alpha-D-muramoyl-L-alanyl-D-glutamate</name>
        <dbReference type="ChEBI" id="CHEBI:83900"/>
    </ligand>
</feature>
<evidence type="ECO:0000256" key="11">
    <source>
        <dbReference type="HAMAP-Rule" id="MF_00208"/>
    </source>
</evidence>
<dbReference type="EC" id="6.3.2.13" evidence="11"/>
<feature type="binding site" evidence="11">
    <location>
        <position position="38"/>
    </location>
    <ligand>
        <name>UDP-N-acetyl-alpha-D-muramoyl-L-alanyl-D-glutamate</name>
        <dbReference type="ChEBI" id="CHEBI:83900"/>
    </ligand>
</feature>
<name>A0A517ZWT5_9PLAN</name>
<keyword evidence="4 11" id="KW-0132">Cell division</keyword>
<feature type="binding site" evidence="11">
    <location>
        <position position="460"/>
    </location>
    <ligand>
        <name>meso-2,6-diaminopimelate</name>
        <dbReference type="ChEBI" id="CHEBI:57791"/>
    </ligand>
</feature>
<keyword evidence="8 11" id="KW-0573">Peptidoglycan synthesis</keyword>
<dbReference type="InterPro" id="IPR036565">
    <property type="entry name" value="Mur-like_cat_sf"/>
</dbReference>
<feature type="domain" description="Mur ligase C-terminal" evidence="14">
    <location>
        <begin position="337"/>
        <end position="462"/>
    </location>
</feature>
<keyword evidence="17" id="KW-1185">Reference proteome</keyword>
<feature type="domain" description="Mur ligase N-terminal catalytic" evidence="13">
    <location>
        <begin position="34"/>
        <end position="94"/>
    </location>
</feature>
<dbReference type="InterPro" id="IPR004101">
    <property type="entry name" value="Mur_ligase_C"/>
</dbReference>
<dbReference type="UniPathway" id="UPA00219"/>
<dbReference type="GO" id="GO:0005737">
    <property type="term" value="C:cytoplasm"/>
    <property type="evidence" value="ECO:0007669"/>
    <property type="project" value="UniProtKB-SubCell"/>
</dbReference>
<dbReference type="Pfam" id="PF01225">
    <property type="entry name" value="Mur_ligase"/>
    <property type="match status" value="1"/>
</dbReference>
<dbReference type="EMBL" id="CP036276">
    <property type="protein sequence ID" value="QDU46941.1"/>
    <property type="molecule type" value="Genomic_DNA"/>
</dbReference>
<evidence type="ECO:0000259" key="14">
    <source>
        <dbReference type="Pfam" id="PF02875"/>
    </source>
</evidence>
<dbReference type="GO" id="GO:0009252">
    <property type="term" value="P:peptidoglycan biosynthetic process"/>
    <property type="evidence" value="ECO:0007669"/>
    <property type="project" value="UniProtKB-UniRule"/>
</dbReference>
<dbReference type="Pfam" id="PF08245">
    <property type="entry name" value="Mur_ligase_M"/>
    <property type="match status" value="1"/>
</dbReference>
<comment type="subcellular location">
    <subcellularLocation>
        <location evidence="11 12">Cytoplasm</location>
    </subcellularLocation>
</comment>
<protein>
    <recommendedName>
        <fullName evidence="11">UDP-N-acetylmuramoyl-L-alanyl-D-glutamate--2,6-diaminopimelate ligase</fullName>
        <ecNumber evidence="11">6.3.2.13</ecNumber>
    </recommendedName>
    <alternativeName>
        <fullName evidence="11">Meso-A2pm-adding enzyme</fullName>
    </alternativeName>
    <alternativeName>
        <fullName evidence="11">Meso-diaminopimelate-adding enzyme</fullName>
    </alternativeName>
    <alternativeName>
        <fullName evidence="11">UDP-MurNAc-L-Ala-D-Glu:meso-diaminopimelate ligase</fullName>
    </alternativeName>
    <alternativeName>
        <fullName evidence="11">UDP-MurNAc-tripeptide synthetase</fullName>
    </alternativeName>
    <alternativeName>
        <fullName evidence="11">UDP-N-acetylmuramyl-tripeptide synthetase</fullName>
    </alternativeName>
</protein>
<dbReference type="NCBIfam" id="TIGR01085">
    <property type="entry name" value="murE"/>
    <property type="match status" value="1"/>
</dbReference>
<keyword evidence="9 11" id="KW-0131">Cell cycle</keyword>
<comment type="pathway">
    <text evidence="11 12">Cell wall biogenesis; peptidoglycan biosynthesis.</text>
</comment>
<dbReference type="Pfam" id="PF02875">
    <property type="entry name" value="Mur_ligase_C"/>
    <property type="match status" value="1"/>
</dbReference>
<feature type="binding site" evidence="11">
    <location>
        <begin position="117"/>
        <end position="123"/>
    </location>
    <ligand>
        <name>ATP</name>
        <dbReference type="ChEBI" id="CHEBI:30616"/>
    </ligand>
</feature>
<dbReference type="RefSeq" id="WP_145379515.1">
    <property type="nucleotide sequence ID" value="NZ_CP036276.1"/>
</dbReference>
<keyword evidence="2 11" id="KW-0963">Cytoplasm</keyword>
<evidence type="ECO:0000256" key="3">
    <source>
        <dbReference type="ARBA" id="ARBA00022598"/>
    </source>
</evidence>
<evidence type="ECO:0000259" key="15">
    <source>
        <dbReference type="Pfam" id="PF08245"/>
    </source>
</evidence>
<dbReference type="InterPro" id="IPR018109">
    <property type="entry name" value="Folylpolyglutamate_synth_CS"/>
</dbReference>
<feature type="binding site" evidence="11">
    <location>
        <position position="194"/>
    </location>
    <ligand>
        <name>UDP-N-acetyl-alpha-D-muramoyl-L-alanyl-D-glutamate</name>
        <dbReference type="ChEBI" id="CHEBI:83900"/>
    </ligand>
</feature>
<evidence type="ECO:0000256" key="7">
    <source>
        <dbReference type="ARBA" id="ARBA00022960"/>
    </source>
</evidence>
<evidence type="ECO:0000259" key="13">
    <source>
        <dbReference type="Pfam" id="PF01225"/>
    </source>
</evidence>
<keyword evidence="6 11" id="KW-0067">ATP-binding</keyword>
<dbReference type="PANTHER" id="PTHR23135">
    <property type="entry name" value="MUR LIGASE FAMILY MEMBER"/>
    <property type="match status" value="1"/>
</dbReference>
<dbReference type="GO" id="GO:0008765">
    <property type="term" value="F:UDP-N-acetylmuramoylalanyl-D-glutamate-2,6-diaminopimelate ligase activity"/>
    <property type="evidence" value="ECO:0007669"/>
    <property type="project" value="UniProtKB-UniRule"/>
</dbReference>
<evidence type="ECO:0000256" key="5">
    <source>
        <dbReference type="ARBA" id="ARBA00022741"/>
    </source>
</evidence>
<comment type="PTM">
    <text evidence="11">Carboxylation is probably crucial for Mg(2+) binding and, consequently, for the gamma-phosphate positioning of ATP.</text>
</comment>
<feature type="binding site" evidence="11">
    <location>
        <begin position="159"/>
        <end position="160"/>
    </location>
    <ligand>
        <name>UDP-N-acetyl-alpha-D-muramoyl-L-alanyl-D-glutamate</name>
        <dbReference type="ChEBI" id="CHEBI:83900"/>
    </ligand>
</feature>
<feature type="domain" description="Mur ligase central" evidence="15">
    <location>
        <begin position="115"/>
        <end position="314"/>
    </location>
</feature>
<dbReference type="AlphaFoldDB" id="A0A517ZWT5"/>
<evidence type="ECO:0000256" key="6">
    <source>
        <dbReference type="ARBA" id="ARBA00022840"/>
    </source>
</evidence>
<evidence type="ECO:0000256" key="1">
    <source>
        <dbReference type="ARBA" id="ARBA00005898"/>
    </source>
</evidence>
<comment type="function">
    <text evidence="11">Catalyzes the addition of meso-diaminopimelic acid to the nucleotide precursor UDP-N-acetylmuramoyl-L-alanyl-D-glutamate (UMAG) in the biosynthesis of bacterial cell-wall peptidoglycan.</text>
</comment>
<dbReference type="GO" id="GO:0004326">
    <property type="term" value="F:tetrahydrofolylpolyglutamate synthase activity"/>
    <property type="evidence" value="ECO:0007669"/>
    <property type="project" value="InterPro"/>
</dbReference>
<keyword evidence="11" id="KW-0460">Magnesium</keyword>
<evidence type="ECO:0000256" key="10">
    <source>
        <dbReference type="ARBA" id="ARBA00023316"/>
    </source>
</evidence>
<dbReference type="HAMAP" id="MF_00208">
    <property type="entry name" value="MurE"/>
    <property type="match status" value="1"/>
</dbReference>
<dbReference type="InterPro" id="IPR013221">
    <property type="entry name" value="Mur_ligase_cen"/>
</dbReference>
<reference evidence="16 17" key="1">
    <citation type="submission" date="2019-02" db="EMBL/GenBank/DDBJ databases">
        <title>Deep-cultivation of Planctomycetes and their phenomic and genomic characterization uncovers novel biology.</title>
        <authorList>
            <person name="Wiegand S."/>
            <person name="Jogler M."/>
            <person name="Boedeker C."/>
            <person name="Pinto D."/>
            <person name="Vollmers J."/>
            <person name="Rivas-Marin E."/>
            <person name="Kohn T."/>
            <person name="Peeters S.H."/>
            <person name="Heuer A."/>
            <person name="Rast P."/>
            <person name="Oberbeckmann S."/>
            <person name="Bunk B."/>
            <person name="Jeske O."/>
            <person name="Meyerdierks A."/>
            <person name="Storesund J.E."/>
            <person name="Kallscheuer N."/>
            <person name="Luecker S."/>
            <person name="Lage O.M."/>
            <person name="Pohl T."/>
            <person name="Merkel B.J."/>
            <person name="Hornburger P."/>
            <person name="Mueller R.-W."/>
            <person name="Bruemmer F."/>
            <person name="Labrenz M."/>
            <person name="Spormann A.M."/>
            <person name="Op den Camp H."/>
            <person name="Overmann J."/>
            <person name="Amann R."/>
            <person name="Jetten M.S.M."/>
            <person name="Mascher T."/>
            <person name="Medema M.H."/>
            <person name="Devos D.P."/>
            <person name="Kaster A.-K."/>
            <person name="Ovreas L."/>
            <person name="Rohde M."/>
            <person name="Galperin M.Y."/>
            <person name="Jogler C."/>
        </authorList>
    </citation>
    <scope>NUCLEOTIDE SEQUENCE [LARGE SCALE GENOMIC DNA]</scope>
    <source>
        <strain evidence="16 17">Mal52</strain>
    </source>
</reference>
<dbReference type="GO" id="GO:0051301">
    <property type="term" value="P:cell division"/>
    <property type="evidence" value="ECO:0007669"/>
    <property type="project" value="UniProtKB-KW"/>
</dbReference>
<feature type="modified residue" description="N6-carboxylysine" evidence="11">
    <location>
        <position position="226"/>
    </location>
</feature>
<keyword evidence="7 11" id="KW-0133">Cell shape</keyword>
<dbReference type="PROSITE" id="PS01011">
    <property type="entry name" value="FOLYLPOLYGLU_SYNT_1"/>
    <property type="match status" value="1"/>
</dbReference>
<evidence type="ECO:0000256" key="4">
    <source>
        <dbReference type="ARBA" id="ARBA00022618"/>
    </source>
</evidence>
<sequence>MSLIHPRIPLGITLRRILSGASFVGCADIRVQHATHNSLDCSSQAMFAALRGREFDGHHFIRDAIQHGATSVLVEYPQSDVPVPQCVVRNTRQAFARICSALNGDPSRELSIVGVTGTNGKTTTTWLVRSILQTAGIQTGLLGTIEYNDGIRAEPSTLTTPDSMMLTEWLSSMVSHGTTHAAIEMSSHALDQCRCAGTLIDAAVMTNITHDHLDYHLDYDAYRASKLHIFESLKPGGVAVLNADDPGSISCLAHAPGQVITFGIHNSADVSATILQQSSRGTTFVLTAGVERIEVRTSMIGEHNVSNCLAAAAAMLHAGIALPDIAAGIEALTDVPGRLERIDCGQPFNIFVDYAHTDDALQRAIAAAKTLTAGRLFCVFGAGGDRDRSKRPLLGCAGASADVAVVTSDNPRSESPTQIIDEIVAGMPIAAQPHIEADRAEAIRWALSQAGPQDTVLVAGKGHESEQIIGSQRLHFDDREVIGRIVTAGLKGPHDIPATNLIGPHKNIGQIA</sequence>
<evidence type="ECO:0000313" key="17">
    <source>
        <dbReference type="Proteomes" id="UP000319383"/>
    </source>
</evidence>
<feature type="binding site" evidence="11">
    <location>
        <position position="464"/>
    </location>
    <ligand>
        <name>meso-2,6-diaminopimelate</name>
        <dbReference type="ChEBI" id="CHEBI:57791"/>
    </ligand>
</feature>
<comment type="cofactor">
    <cofactor evidence="11">
        <name>Mg(2+)</name>
        <dbReference type="ChEBI" id="CHEBI:18420"/>
    </cofactor>
</comment>
<keyword evidence="5 11" id="KW-0547">Nucleotide-binding</keyword>
<comment type="caution">
    <text evidence="11">Lacks conserved residue(s) required for the propagation of feature annotation.</text>
</comment>
<gene>
    <name evidence="11 16" type="primary">murE</name>
    <name evidence="16" type="ORF">Mal52_54690</name>
</gene>